<dbReference type="Proteomes" id="UP000197666">
    <property type="component" value="Unassembled WGS sequence"/>
</dbReference>
<dbReference type="VEuPathDB" id="FungiDB:An03g02380"/>
<comment type="caution">
    <text evidence="6">The sequence shown here is derived from an EMBL/GenBank/DDBJ whole genome shotgun (WGS) entry which is preliminary data.</text>
</comment>
<dbReference type="SMART" id="SM00075">
    <property type="entry name" value="HYDRO"/>
    <property type="match status" value="1"/>
</dbReference>
<dbReference type="InterPro" id="IPR036397">
    <property type="entry name" value="RNaseH_sf"/>
</dbReference>
<dbReference type="InterPro" id="IPR012337">
    <property type="entry name" value="RNaseH-like_sf"/>
</dbReference>
<dbReference type="PROSITE" id="PS50821">
    <property type="entry name" value="PAZ"/>
    <property type="match status" value="1"/>
</dbReference>
<dbReference type="Pfam" id="PF02171">
    <property type="entry name" value="Piwi"/>
    <property type="match status" value="1"/>
</dbReference>
<dbReference type="GO" id="GO:0009277">
    <property type="term" value="C:fungal-type cell wall"/>
    <property type="evidence" value="ECO:0007669"/>
    <property type="project" value="InterPro"/>
</dbReference>
<dbReference type="AlphaFoldDB" id="A0A505IEN1"/>
<dbReference type="CDD" id="cd23507">
    <property type="entry name" value="hydrophobin_I"/>
    <property type="match status" value="1"/>
</dbReference>
<gene>
    <name evidence="6" type="ORF">CAN33_0022120</name>
</gene>
<keyword evidence="1" id="KW-1015">Disulfide bond</keyword>
<dbReference type="VEuPathDB" id="FungiDB:ASPNIDRAFT2_1186438"/>
<dbReference type="VEuPathDB" id="FungiDB:M747DRAFT_296359"/>
<protein>
    <submittedName>
        <fullName evidence="6">Uncharacterized protein</fullName>
    </submittedName>
</protein>
<organism evidence="6 7">
    <name type="scientific">Aspergillus niger</name>
    <dbReference type="NCBI Taxonomy" id="5061"/>
    <lineage>
        <taxon>Eukaryota</taxon>
        <taxon>Fungi</taxon>
        <taxon>Dikarya</taxon>
        <taxon>Ascomycota</taxon>
        <taxon>Pezizomycotina</taxon>
        <taxon>Eurotiomycetes</taxon>
        <taxon>Eurotiomycetidae</taxon>
        <taxon>Eurotiales</taxon>
        <taxon>Aspergillaceae</taxon>
        <taxon>Aspergillus</taxon>
        <taxon>Aspergillus subgen. Circumdati</taxon>
    </lineage>
</organism>
<dbReference type="InterPro" id="IPR003100">
    <property type="entry name" value="PAZ_dom"/>
</dbReference>
<dbReference type="CDD" id="cd02846">
    <property type="entry name" value="PAZ_argonaute_like"/>
    <property type="match status" value="1"/>
</dbReference>
<name>A0A505IEN1_ASPNG</name>
<dbReference type="Pfam" id="PF16486">
    <property type="entry name" value="ArgoN"/>
    <property type="match status" value="1"/>
</dbReference>
<feature type="domain" description="Piwi" evidence="5">
    <location>
        <begin position="724"/>
        <end position="1050"/>
    </location>
</feature>
<dbReference type="VEuPathDB" id="FungiDB:ASPNIDRAFT2_1146047"/>
<dbReference type="InterPro" id="IPR001338">
    <property type="entry name" value="Class_I_Hydrophobin"/>
</dbReference>
<dbReference type="Gene3D" id="3.40.50.2300">
    <property type="match status" value="1"/>
</dbReference>
<proteinExistence type="predicted"/>
<feature type="chain" id="PRO_5021299760" evidence="3">
    <location>
        <begin position="18"/>
        <end position="1084"/>
    </location>
</feature>
<dbReference type="CDD" id="cd04657">
    <property type="entry name" value="Piwi_ago-like"/>
    <property type="match status" value="1"/>
</dbReference>
<dbReference type="InterPro" id="IPR045246">
    <property type="entry name" value="Piwi_ago-like"/>
</dbReference>
<dbReference type="Gene3D" id="3.30.420.10">
    <property type="entry name" value="Ribonuclease H-like superfamily/Ribonuclease H"/>
    <property type="match status" value="1"/>
</dbReference>
<dbReference type="Gene3D" id="2.170.260.10">
    <property type="entry name" value="paz domain"/>
    <property type="match status" value="1"/>
</dbReference>
<dbReference type="InterPro" id="IPR003165">
    <property type="entry name" value="Piwi"/>
</dbReference>
<dbReference type="GO" id="GO:0005199">
    <property type="term" value="F:structural constituent of cell wall"/>
    <property type="evidence" value="ECO:0007669"/>
    <property type="project" value="InterPro"/>
</dbReference>
<dbReference type="VEuPathDB" id="FungiDB:ATCC64974_84110"/>
<evidence type="ECO:0000256" key="2">
    <source>
        <dbReference type="SAM" id="MobiDB-lite"/>
    </source>
</evidence>
<dbReference type="VEuPathDB" id="FungiDB:M747DRAFT_59438"/>
<accession>A0A505IEN1</accession>
<feature type="signal peptide" evidence="3">
    <location>
        <begin position="1"/>
        <end position="17"/>
    </location>
</feature>
<dbReference type="EMBL" id="NKJJ02000015">
    <property type="protein sequence ID" value="TPR10431.1"/>
    <property type="molecule type" value="Genomic_DNA"/>
</dbReference>
<evidence type="ECO:0000313" key="7">
    <source>
        <dbReference type="Proteomes" id="UP000197666"/>
    </source>
</evidence>
<evidence type="ECO:0000256" key="1">
    <source>
        <dbReference type="ARBA" id="ARBA00023157"/>
    </source>
</evidence>
<dbReference type="GO" id="GO:0003723">
    <property type="term" value="F:RNA binding"/>
    <property type="evidence" value="ECO:0007669"/>
    <property type="project" value="InterPro"/>
</dbReference>
<reference evidence="7" key="1">
    <citation type="submission" date="2018-10" db="EMBL/GenBank/DDBJ databases">
        <title>FDA dAtabase for Regulatory Grade micrObial Sequences (FDA-ARGOS): Supporting development and validation of Infectious Disease Dx tests.</title>
        <authorList>
            <person name="Kerrigan L."/>
            <person name="Tallon L."/>
            <person name="Sadzewicz L."/>
            <person name="Sengamalay N."/>
            <person name="Ott S."/>
            <person name="Godinez A."/>
            <person name="Nagaraj S."/>
            <person name="Vavikolanu K."/>
            <person name="Nadendla S."/>
            <person name="George J."/>
            <person name="Sichtig H."/>
        </authorList>
    </citation>
    <scope>NUCLEOTIDE SEQUENCE [LARGE SCALE GENOMIC DNA]</scope>
    <source>
        <strain evidence="7">FDAARGOS_311</strain>
    </source>
</reference>
<dbReference type="Pfam" id="PF02170">
    <property type="entry name" value="PAZ"/>
    <property type="match status" value="1"/>
</dbReference>
<evidence type="ECO:0000313" key="6">
    <source>
        <dbReference type="EMBL" id="TPR10431.1"/>
    </source>
</evidence>
<feature type="domain" description="PAZ" evidence="4">
    <location>
        <begin position="386"/>
        <end position="534"/>
    </location>
</feature>
<dbReference type="PANTHER" id="PTHR22891">
    <property type="entry name" value="EUKARYOTIC TRANSLATION INITIATION FACTOR 2C"/>
    <property type="match status" value="1"/>
</dbReference>
<evidence type="ECO:0000259" key="5">
    <source>
        <dbReference type="PROSITE" id="PS50822"/>
    </source>
</evidence>
<keyword evidence="3" id="KW-0732">Signal</keyword>
<dbReference type="InterPro" id="IPR032474">
    <property type="entry name" value="Argonaute_N"/>
</dbReference>
<feature type="region of interest" description="Disordered" evidence="2">
    <location>
        <begin position="932"/>
        <end position="958"/>
    </location>
</feature>
<dbReference type="SUPFAM" id="SSF53098">
    <property type="entry name" value="Ribonuclease H-like"/>
    <property type="match status" value="1"/>
</dbReference>
<evidence type="ECO:0000256" key="3">
    <source>
        <dbReference type="SAM" id="SignalP"/>
    </source>
</evidence>
<sequence length="1084" mass="118609">MKFAVAAILGFAMTAVAIPAAKSSQQKLSIDDASGQCSIGDIYCCNPTNEEETDGALNNALREGLLIGSLVNGKGSACAPTSLIGSLNLLAFFEEGEDDDKSYCKNVIACCPGGNPLMDTKKLHEQLHWPRADSAGSTAAVWGSSYVGLLYQLQPLIEILVNGPGVLDLGRPMPSKRPGYGTLGRPINLYANYFQLTFQPNLQLHRYEVRVSRSEPDAAVIVSRQVVTQVILQLLKTELVQFQESIASDGYQNLISSRILPCCESPYIVMYQHDCYHVTLLPAGILQFPKIYQMLKGDTRNQGPPLTEAHIHALNIILGHQPKFSPHIRSAGTGTYLNLDSRLSLGSGLHVLRGLFMVAREAQGRLFVNAAPKVAICYDDCPLDKIILMHMRQNGPDMNKIVALLRNIRVQLTHLGMRKRAGKFTLRLKTVAGLAAPGDGCSLTYPPKVPCLGAGAKEVQFFREPHSQGHEVGDGNAWGSRKRKRPTLEGYITVFEYFRSVYNITVNDPWLPVVNVGSPSNPSYLPAQVCRVIPGQSVAASIAASQSRQGNCIDTARRGIRSTSASHIASIETELSDILGMSRPNRGANLTSFGITVAQNMARVSGRILDSPALEYRQGQRASVRAGSWNLRGMKFAGSTSVSQWTYLWLATTGRSHGIGPEKTLLEAALQKFCAHLKSLGISVPEPRRPGFNVSVTDTALRRENDADKLAHALAAIGESSMSFLLIILPQAAEGLYSRIKFLCDVQFGIRNVCVVADKFLRSNDQFLSNVALKLNLKLGGVNQKLLTRSLDMISEGKTMVIGVDVTHPNSGNLPARAPSVAAMVASVDRYLAQWPAEICTQPARQELVTQLGVLLTSRLHAWQRWNHGKLPESVLLYRDGVSDTQYGSVLSVELPQLRNACKDLYGSLGLNEPRITIVIVGKRHHTRFFTPTRTNQRNGRSSHDTNPPNGTIVDHGPASSGKVWDFYLQSHTASRGVARPAHYVVLLDEIFQSSPNDPQARASPNPVNAIQALTHNICYVSGRATRASSICPPVFYADLACFRARFYVEELLRRSSRDSGYGLSPDQLQLSLHANVRDTMFYI</sequence>
<dbReference type="VEuPathDB" id="FungiDB:An03g02360"/>
<dbReference type="PROSITE" id="PS50822">
    <property type="entry name" value="PIWI"/>
    <property type="match status" value="1"/>
</dbReference>
<evidence type="ECO:0000259" key="4">
    <source>
        <dbReference type="PROSITE" id="PS50821"/>
    </source>
</evidence>
<feature type="compositionally biased region" description="Polar residues" evidence="2">
    <location>
        <begin position="936"/>
        <end position="950"/>
    </location>
</feature>
<dbReference type="InterPro" id="IPR036085">
    <property type="entry name" value="PAZ_dom_sf"/>
</dbReference>
<dbReference type="VEuPathDB" id="FungiDB:ATCC64974_84120"/>
<dbReference type="SMART" id="SM00950">
    <property type="entry name" value="Piwi"/>
    <property type="match status" value="1"/>
</dbReference>
<dbReference type="SUPFAM" id="SSF101690">
    <property type="entry name" value="PAZ domain"/>
    <property type="match status" value="1"/>
</dbReference>